<dbReference type="Pfam" id="PF00549">
    <property type="entry name" value="Ligase_CoA"/>
    <property type="match status" value="1"/>
</dbReference>
<protein>
    <submittedName>
        <fullName evidence="6">Succinate--CoA ligase [ADP-forming] subunit alpha</fullName>
    </submittedName>
</protein>
<dbReference type="PIRSF" id="PIRSF001553">
    <property type="entry name" value="SucCS_alpha"/>
    <property type="match status" value="1"/>
</dbReference>
<dbReference type="PANTHER" id="PTHR11117">
    <property type="entry name" value="SUCCINYL-COA LIGASE SUBUNIT ALPHA"/>
    <property type="match status" value="1"/>
</dbReference>
<dbReference type="SUPFAM" id="SSF52210">
    <property type="entry name" value="Succinyl-CoA synthetase domains"/>
    <property type="match status" value="1"/>
</dbReference>
<evidence type="ECO:0000259" key="5">
    <source>
        <dbReference type="Pfam" id="PF02629"/>
    </source>
</evidence>
<dbReference type="GO" id="GO:0000166">
    <property type="term" value="F:nucleotide binding"/>
    <property type="evidence" value="ECO:0007669"/>
    <property type="project" value="UniProtKB-KW"/>
</dbReference>
<dbReference type="GO" id="GO:0009361">
    <property type="term" value="C:succinate-CoA ligase complex (ADP-forming)"/>
    <property type="evidence" value="ECO:0007669"/>
    <property type="project" value="TreeGrafter"/>
</dbReference>
<dbReference type="KEGG" id="crr:CRDco_1130"/>
<dbReference type="Gene3D" id="3.40.50.720">
    <property type="entry name" value="NAD(P)-binding Rossmann-like Domain"/>
    <property type="match status" value="1"/>
</dbReference>
<evidence type="ECO:0000259" key="4">
    <source>
        <dbReference type="Pfam" id="PF00549"/>
    </source>
</evidence>
<evidence type="ECO:0000256" key="1">
    <source>
        <dbReference type="ARBA" id="ARBA00022598"/>
    </source>
</evidence>
<evidence type="ECO:0000256" key="2">
    <source>
        <dbReference type="ARBA" id="ARBA00022741"/>
    </source>
</evidence>
<feature type="active site" description="Tele-phosphohistidine intermediate" evidence="3">
    <location>
        <position position="239"/>
    </location>
</feature>
<evidence type="ECO:0000313" key="6">
    <source>
        <dbReference type="EMBL" id="BCG49336.1"/>
    </source>
</evidence>
<dbReference type="InterPro" id="IPR005810">
    <property type="entry name" value="CoA_lig_alpha"/>
</dbReference>
<gene>
    <name evidence="6" type="primary">sucD</name>
    <name evidence="6" type="ORF">CRDco_1130</name>
</gene>
<evidence type="ECO:0000313" key="7">
    <source>
        <dbReference type="Proteomes" id="UP000595596"/>
    </source>
</evidence>
<dbReference type="InterPro" id="IPR016102">
    <property type="entry name" value="Succinyl-CoA_synth-like"/>
</dbReference>
<organism evidence="6 7">
    <name type="scientific">Candidatus Carsonella ruddii</name>
    <name type="common">Diaphorina cf. continua</name>
    <dbReference type="NCBI Taxonomy" id="2661587"/>
    <lineage>
        <taxon>Bacteria</taxon>
        <taxon>Pseudomonadati</taxon>
        <taxon>Pseudomonadota</taxon>
        <taxon>Gammaproteobacteria</taxon>
        <taxon>Oceanospirillales</taxon>
        <taxon>Halomonadaceae</taxon>
        <taxon>Zymobacter group</taxon>
        <taxon>Candidatus Carsonella</taxon>
    </lineage>
</organism>
<proteinExistence type="predicted"/>
<dbReference type="Pfam" id="PF02629">
    <property type="entry name" value="CoA_binding"/>
    <property type="match status" value="1"/>
</dbReference>
<dbReference type="GO" id="GO:0004776">
    <property type="term" value="F:succinate-CoA ligase (GDP-forming) activity"/>
    <property type="evidence" value="ECO:0007669"/>
    <property type="project" value="TreeGrafter"/>
</dbReference>
<dbReference type="Proteomes" id="UP000595596">
    <property type="component" value="Chromosome"/>
</dbReference>
<keyword evidence="1 6" id="KW-0436">Ligase</keyword>
<dbReference type="AlphaFoldDB" id="A0A7R7ABJ8"/>
<dbReference type="InterPro" id="IPR036291">
    <property type="entry name" value="NAD(P)-bd_dom_sf"/>
</dbReference>
<dbReference type="EMBL" id="AP023214">
    <property type="protein sequence ID" value="BCG49336.1"/>
    <property type="molecule type" value="Genomic_DNA"/>
</dbReference>
<sequence length="274" mass="31092">MFNFRILSCGLTGSFGIFHTKVSLKYGTKISCGLNYKKKGSMFLNLPIFSSSLKSLKITNCRISIIFIPSVFCKNIILENIFSGFKIIICITENIPIFDILEIKKYVNKYNILFIGPNTPGLILPSYKIRLGIFPVKYIKFGKLGIISRSGTLMYEAIKISFQVKIGQSFCLGIGGDYIPCFNIKNFLHYFTTIKDTKKILIIGEIGGNFENFLIKLKNKKLYFYIVGIFSPIEIKMGHAGAINNKANDILKKIKKIKKKHLIINDLKDINLIK</sequence>
<dbReference type="Gene3D" id="3.40.50.261">
    <property type="entry name" value="Succinyl-CoA synthetase domains"/>
    <property type="match status" value="1"/>
</dbReference>
<dbReference type="PANTHER" id="PTHR11117:SF2">
    <property type="entry name" value="SUCCINATE--COA LIGASE [ADP_GDP-FORMING] SUBUNIT ALPHA, MITOCHONDRIAL"/>
    <property type="match status" value="1"/>
</dbReference>
<evidence type="ECO:0000256" key="3">
    <source>
        <dbReference type="PIRSR" id="PIRSR001553-1"/>
    </source>
</evidence>
<name>A0A7R7ABJ8_CARRU</name>
<reference evidence="6 7" key="1">
    <citation type="journal article" date="2020" name="Genome Biol. Evol.">
        <title>Comparative Genomics Underlines Multiple Roles of Profftella, an Obligate Symbiont of Psyllids: Providing Toxins, Vitamins, and Carotenoids.</title>
        <authorList>
            <person name="Nakabachi A."/>
            <person name="Piel J."/>
            <person name="Malenovsky I."/>
            <person name="Hirose Y."/>
        </authorList>
    </citation>
    <scope>NUCLEOTIDE SEQUENCE [LARGE SCALE GENOMIC DNA]</scope>
    <source>
        <strain evidence="6 7">Dco</strain>
    </source>
</reference>
<dbReference type="PRINTS" id="PR01798">
    <property type="entry name" value="SCOASYNTHASE"/>
</dbReference>
<dbReference type="InterPro" id="IPR003781">
    <property type="entry name" value="CoA-bd"/>
</dbReference>
<dbReference type="GO" id="GO:0004775">
    <property type="term" value="F:succinate-CoA ligase (ADP-forming) activity"/>
    <property type="evidence" value="ECO:0007669"/>
    <property type="project" value="TreeGrafter"/>
</dbReference>
<feature type="domain" description="CoA-binding" evidence="5">
    <location>
        <begin position="9"/>
        <end position="93"/>
    </location>
</feature>
<keyword evidence="7" id="KW-1185">Reference proteome</keyword>
<dbReference type="RefSeq" id="WP_201329427.1">
    <property type="nucleotide sequence ID" value="NZ_AP023214.1"/>
</dbReference>
<dbReference type="GO" id="GO:0006099">
    <property type="term" value="P:tricarboxylic acid cycle"/>
    <property type="evidence" value="ECO:0007669"/>
    <property type="project" value="TreeGrafter"/>
</dbReference>
<accession>A0A7R7ABJ8</accession>
<keyword evidence="2" id="KW-0547">Nucleotide-binding</keyword>
<dbReference type="SUPFAM" id="SSF51735">
    <property type="entry name" value="NAD(P)-binding Rossmann-fold domains"/>
    <property type="match status" value="1"/>
</dbReference>
<feature type="domain" description="ATP-citrate synthase/succinyl-CoA ligase C-terminal" evidence="4">
    <location>
        <begin position="147"/>
        <end position="212"/>
    </location>
</feature>
<dbReference type="InterPro" id="IPR005811">
    <property type="entry name" value="SUCC_ACL_C"/>
</dbReference>